<evidence type="ECO:0000313" key="2">
    <source>
        <dbReference type="Proteomes" id="UP000238730"/>
    </source>
</evidence>
<dbReference type="OrthoDB" id="5827536at2"/>
<evidence type="ECO:0000313" key="1">
    <source>
        <dbReference type="EMBL" id="PQJ62010.1"/>
    </source>
</evidence>
<name>A0A2S7VK20_PHOAN</name>
<organism evidence="1 2">
    <name type="scientific">Photobacterium angustum</name>
    <dbReference type="NCBI Taxonomy" id="661"/>
    <lineage>
        <taxon>Bacteria</taxon>
        <taxon>Pseudomonadati</taxon>
        <taxon>Pseudomonadota</taxon>
        <taxon>Gammaproteobacteria</taxon>
        <taxon>Vibrionales</taxon>
        <taxon>Vibrionaceae</taxon>
        <taxon>Photobacterium</taxon>
    </lineage>
</organism>
<dbReference type="RefSeq" id="WP_105061849.1">
    <property type="nucleotide sequence ID" value="NZ_MSCJ01000003.1"/>
</dbReference>
<dbReference type="Proteomes" id="UP000238730">
    <property type="component" value="Unassembled WGS sequence"/>
</dbReference>
<accession>A0A2S7VK20</accession>
<protein>
    <submittedName>
        <fullName evidence="1">Uncharacterized protein</fullName>
    </submittedName>
</protein>
<reference evidence="1 2" key="1">
    <citation type="submission" date="2016-12" db="EMBL/GenBank/DDBJ databases">
        <title>Diversity of luminous bacteria.</title>
        <authorList>
            <person name="Yoshizawa S."/>
            <person name="Kogure K."/>
        </authorList>
    </citation>
    <scope>NUCLEOTIDE SEQUENCE [LARGE SCALE GENOMIC DNA]</scope>
    <source>
        <strain evidence="1 2">LC1-200</strain>
    </source>
</reference>
<proteinExistence type="predicted"/>
<dbReference type="AlphaFoldDB" id="A0A2S7VK20"/>
<comment type="caution">
    <text evidence="1">The sequence shown here is derived from an EMBL/GenBank/DDBJ whole genome shotgun (WGS) entry which is preliminary data.</text>
</comment>
<gene>
    <name evidence="1" type="ORF">BTO08_17280</name>
</gene>
<sequence>MDFQNYYEIIIEVLVDNFDLDDGEYYGEVILTDELYQTSCDIAKKFDVGFNDEHTALAVLEMSKQAGAEPNTFSVSSAAVGCVVDYLEDNFVVEFDDEEFDEE</sequence>
<dbReference type="EMBL" id="MSCJ01000003">
    <property type="protein sequence ID" value="PQJ62010.1"/>
    <property type="molecule type" value="Genomic_DNA"/>
</dbReference>